<dbReference type="Proteomes" id="UP001060085">
    <property type="component" value="Linkage Group LG05"/>
</dbReference>
<evidence type="ECO:0000313" key="2">
    <source>
        <dbReference type="Proteomes" id="UP001060085"/>
    </source>
</evidence>
<evidence type="ECO:0000313" key="1">
    <source>
        <dbReference type="EMBL" id="KAI5661474.1"/>
    </source>
</evidence>
<organism evidence="1 2">
    <name type="scientific">Catharanthus roseus</name>
    <name type="common">Madagascar periwinkle</name>
    <name type="synonym">Vinca rosea</name>
    <dbReference type="NCBI Taxonomy" id="4058"/>
    <lineage>
        <taxon>Eukaryota</taxon>
        <taxon>Viridiplantae</taxon>
        <taxon>Streptophyta</taxon>
        <taxon>Embryophyta</taxon>
        <taxon>Tracheophyta</taxon>
        <taxon>Spermatophyta</taxon>
        <taxon>Magnoliopsida</taxon>
        <taxon>eudicotyledons</taxon>
        <taxon>Gunneridae</taxon>
        <taxon>Pentapetalae</taxon>
        <taxon>asterids</taxon>
        <taxon>lamiids</taxon>
        <taxon>Gentianales</taxon>
        <taxon>Apocynaceae</taxon>
        <taxon>Rauvolfioideae</taxon>
        <taxon>Vinceae</taxon>
        <taxon>Catharanthinae</taxon>
        <taxon>Catharanthus</taxon>
    </lineage>
</organism>
<accession>A0ACC0ALM2</accession>
<gene>
    <name evidence="1" type="ORF">M9H77_20797</name>
</gene>
<comment type="caution">
    <text evidence="1">The sequence shown here is derived from an EMBL/GenBank/DDBJ whole genome shotgun (WGS) entry which is preliminary data.</text>
</comment>
<reference evidence="2" key="1">
    <citation type="journal article" date="2023" name="Nat. Plants">
        <title>Single-cell RNA sequencing provides a high-resolution roadmap for understanding the multicellular compartmentation of specialized metabolism.</title>
        <authorList>
            <person name="Sun S."/>
            <person name="Shen X."/>
            <person name="Li Y."/>
            <person name="Li Y."/>
            <person name="Wang S."/>
            <person name="Li R."/>
            <person name="Zhang H."/>
            <person name="Shen G."/>
            <person name="Guo B."/>
            <person name="Wei J."/>
            <person name="Xu J."/>
            <person name="St-Pierre B."/>
            <person name="Chen S."/>
            <person name="Sun C."/>
        </authorList>
    </citation>
    <scope>NUCLEOTIDE SEQUENCE [LARGE SCALE GENOMIC DNA]</scope>
</reference>
<protein>
    <submittedName>
        <fullName evidence="1">Uncharacterized protein</fullName>
    </submittedName>
</protein>
<proteinExistence type="predicted"/>
<keyword evidence="2" id="KW-1185">Reference proteome</keyword>
<name>A0ACC0ALM2_CATRO</name>
<sequence length="369" mass="40579">MASPLLAIAFFILTFSSFLVVSAVEPDELDSMLNVLRASGYELFSDSISTSELIFDITTGKSFTFFAPPDSALFSLYLTGTPSDYIATLRCHIIPLRISLADLRKFPTGFNYFPTLLNKHRVKVSIPKLRFMTPSDKFITIDRIGIASPGLFYSRNIAVHGLGGIINCNSNQPSDLDLRPVNQPLSSDYIYNHAESSSSVNFHDGEAEAPNFPSGNQLDDHNFDSLFSSQSRFESPSPTPESESPADGGLAPACSMETVHFPPEVSPAYGIWLQALSPTPATFASREIPMAPPEFSENDDPMSFPPSSSMLTTEQQLATLNKKLFFFTNAEEGEDPLDHYTSVIRAEDLTGIMETVPEESPPSVEREDF</sequence>
<dbReference type="EMBL" id="CM044705">
    <property type="protein sequence ID" value="KAI5661474.1"/>
    <property type="molecule type" value="Genomic_DNA"/>
</dbReference>